<comment type="caution">
    <text evidence="2">The sequence shown here is derived from an EMBL/GenBank/DDBJ whole genome shotgun (WGS) entry which is preliminary data.</text>
</comment>
<proteinExistence type="predicted"/>
<name>A0A0L0VNC8_9BASI</name>
<gene>
    <name evidence="2" type="ORF">PSTG_05924</name>
</gene>
<accession>A0A0L0VNC8</accession>
<evidence type="ECO:0000313" key="2">
    <source>
        <dbReference type="EMBL" id="KNF00784.1"/>
    </source>
</evidence>
<evidence type="ECO:0000313" key="3">
    <source>
        <dbReference type="Proteomes" id="UP000054564"/>
    </source>
</evidence>
<reference evidence="3" key="1">
    <citation type="submission" date="2014-03" db="EMBL/GenBank/DDBJ databases">
        <title>The Genome Sequence of Puccinia striiformis f. sp. tritici PST-78.</title>
        <authorList>
            <consortium name="The Broad Institute Genome Sequencing Platform"/>
            <person name="Cuomo C."/>
            <person name="Hulbert S."/>
            <person name="Chen X."/>
            <person name="Walker B."/>
            <person name="Young S.K."/>
            <person name="Zeng Q."/>
            <person name="Gargeya S."/>
            <person name="Fitzgerald M."/>
            <person name="Haas B."/>
            <person name="Abouelleil A."/>
            <person name="Alvarado L."/>
            <person name="Arachchi H.M."/>
            <person name="Berlin A.M."/>
            <person name="Chapman S.B."/>
            <person name="Goldberg J."/>
            <person name="Griggs A."/>
            <person name="Gujja S."/>
            <person name="Hansen M."/>
            <person name="Howarth C."/>
            <person name="Imamovic A."/>
            <person name="Larimer J."/>
            <person name="McCowan C."/>
            <person name="Montmayeur A."/>
            <person name="Murphy C."/>
            <person name="Neiman D."/>
            <person name="Pearson M."/>
            <person name="Priest M."/>
            <person name="Roberts A."/>
            <person name="Saif S."/>
            <person name="Shea T."/>
            <person name="Sisk P."/>
            <person name="Sykes S."/>
            <person name="Wortman J."/>
            <person name="Nusbaum C."/>
            <person name="Birren B."/>
        </authorList>
    </citation>
    <scope>NUCLEOTIDE SEQUENCE [LARGE SCALE GENOMIC DNA]</scope>
    <source>
        <strain evidence="3">race PST-78</strain>
    </source>
</reference>
<keyword evidence="3" id="KW-1185">Reference proteome</keyword>
<feature type="region of interest" description="Disordered" evidence="1">
    <location>
        <begin position="40"/>
        <end position="61"/>
    </location>
</feature>
<organism evidence="2 3">
    <name type="scientific">Puccinia striiformis f. sp. tritici PST-78</name>
    <dbReference type="NCBI Taxonomy" id="1165861"/>
    <lineage>
        <taxon>Eukaryota</taxon>
        <taxon>Fungi</taxon>
        <taxon>Dikarya</taxon>
        <taxon>Basidiomycota</taxon>
        <taxon>Pucciniomycotina</taxon>
        <taxon>Pucciniomycetes</taxon>
        <taxon>Pucciniales</taxon>
        <taxon>Pucciniaceae</taxon>
        <taxon>Puccinia</taxon>
    </lineage>
</organism>
<feature type="compositionally biased region" description="Polar residues" evidence="1">
    <location>
        <begin position="52"/>
        <end position="61"/>
    </location>
</feature>
<dbReference type="AlphaFoldDB" id="A0A0L0VNC8"/>
<evidence type="ECO:0000256" key="1">
    <source>
        <dbReference type="SAM" id="MobiDB-lite"/>
    </source>
</evidence>
<protein>
    <submittedName>
        <fullName evidence="2">Uncharacterized protein</fullName>
    </submittedName>
</protein>
<dbReference type="Proteomes" id="UP000054564">
    <property type="component" value="Unassembled WGS sequence"/>
</dbReference>
<dbReference type="EMBL" id="AJIL01000034">
    <property type="protein sequence ID" value="KNF00784.1"/>
    <property type="molecule type" value="Genomic_DNA"/>
</dbReference>
<sequence>MFTISSVFLTPFLSLFPPSDRSAASITMYSAVCPIGDPARDLSRARRPAQKVVSQRRPTLASSQFSRPKGTVFSVNNLPLEIKNLQPSQRNGVVFNVDDLPQELRELQLVGVATAQPT</sequence>